<dbReference type="EMBL" id="RKLR01000001">
    <property type="protein sequence ID" value="MBX0321848.1"/>
    <property type="molecule type" value="Genomic_DNA"/>
</dbReference>
<dbReference type="AlphaFoldDB" id="A0AAW4PJY4"/>
<proteinExistence type="predicted"/>
<feature type="region of interest" description="Disordered" evidence="1">
    <location>
        <begin position="982"/>
        <end position="1012"/>
    </location>
</feature>
<comment type="caution">
    <text evidence="2">The sequence shown here is derived from an EMBL/GenBank/DDBJ whole genome shotgun (WGS) entry which is preliminary data.</text>
</comment>
<feature type="compositionally biased region" description="Basic and acidic residues" evidence="1">
    <location>
        <begin position="612"/>
        <end position="636"/>
    </location>
</feature>
<evidence type="ECO:0000313" key="2">
    <source>
        <dbReference type="EMBL" id="MBX0321848.1"/>
    </source>
</evidence>
<feature type="compositionally biased region" description="Basic and acidic residues" evidence="1">
    <location>
        <begin position="463"/>
        <end position="472"/>
    </location>
</feature>
<feature type="region of interest" description="Disordered" evidence="1">
    <location>
        <begin position="609"/>
        <end position="658"/>
    </location>
</feature>
<dbReference type="InterPro" id="IPR055710">
    <property type="entry name" value="DUF7286"/>
</dbReference>
<protein>
    <submittedName>
        <fullName evidence="2">Uncharacterized protein</fullName>
    </submittedName>
</protein>
<gene>
    <name evidence="2" type="ORF">EGH21_02265</name>
</gene>
<sequence>MVTVTSDTRGRVPFALLGVLLLVSSLTLAPTLRPAPAPTDTAVERTLDRATAETQTAVRDAVSRAGRRAAANPVLEPANTSVGRALAESRPFRDALRLRIYLQLRDRLRRVGATSEGVEATANLPAVETTADYRAAIARVAIARAGPNETALRATVENVTLTVRRGGRVVTRRDISPTVVVATPVLALHAQVQTYERRVNSGLGKPGLSRRLTARLYPIVWARGYAQYGGVPIENVLANRHVGLATNGALLGVQRSTFGRSDPDGRRSLTEATAMVGVEDVIAGSNDTALAQEVLGQASYRPASDDISTGGTAGDHPRANETMRVGIDGTADDAFQSVAAPDALGQTTAEAYTVDVRLVADSRRVSGGRPSRPPSPGENWTLVGERTTDTADAVGPVTPNPTVPDGWHELDSFGRAVEVEYTRVALWENGTERRSTASRRSERRRVTVTVVGQHRSDSVAPAERIRTAHDSAESPVGGPNLADVERRAERGLVGRAGGPDAVAERAAEGRLRTPTVDVTGARPDALGAWVYRDLRRVREQVAAVNVTVERGAVGTFETNPARELRAKLADRRTELVDAPDTYDSAAQKARVAARIAYLDAVDARLAARARRRDSAGRRVDDRLRDRTNGSLRDLRKGLTARDTQKPRSRPVPTGVAGPVRTRVDARPQYLTLASVSESSHPAVDGREHPLVARNVNVFTVPYGDAASAVTDGVTASVDRARLTTAATTLAAADATADASSNTTLDRRRRRLRHRVGRANDHVAAELAATVGEETDADASASRAIVEDALRRWETPAARGQALADGSAASAVANVAADRRGLSLVEHDWLRLRLRDAASDALARPVARPKTPVVDRTASTVRTVARDQLRRRLADAGRRRAEQMTKRRLGTKTLPSGLPVAPPLGPWYATTNVWWVTVEGEYARFAVTASHGPPTTPGATTTYARDGEQVHLDVDGDAEAELLGRSTRLSVRAQTGVVVVVPPKPRGVGDKDGVAVETSAGWPHAGATESDSD</sequence>
<evidence type="ECO:0000256" key="1">
    <source>
        <dbReference type="SAM" id="MobiDB-lite"/>
    </source>
</evidence>
<feature type="region of interest" description="Disordered" evidence="1">
    <location>
        <begin position="452"/>
        <end position="482"/>
    </location>
</feature>
<organism evidence="2 3">
    <name type="scientific">Haloarcula rubra</name>
    <dbReference type="NCBI Taxonomy" id="2487747"/>
    <lineage>
        <taxon>Archaea</taxon>
        <taxon>Methanobacteriati</taxon>
        <taxon>Methanobacteriota</taxon>
        <taxon>Stenosarchaea group</taxon>
        <taxon>Halobacteria</taxon>
        <taxon>Halobacteriales</taxon>
        <taxon>Haloarculaceae</taxon>
        <taxon>Haloarcula</taxon>
    </lineage>
</organism>
<dbReference type="Pfam" id="PF23957">
    <property type="entry name" value="DUF7286"/>
    <property type="match status" value="1"/>
</dbReference>
<accession>A0AAW4PJY4</accession>
<name>A0AAW4PJY4_9EURY</name>
<reference evidence="2 3" key="1">
    <citation type="submission" date="2021-06" db="EMBL/GenBank/DDBJ databases">
        <title>Halomicroarcula sp. a new haloarchaeum isolated from saline soil.</title>
        <authorList>
            <person name="Duran-Viseras A."/>
            <person name="Sanchez-Porro C."/>
            <person name="Ventosa A."/>
        </authorList>
    </citation>
    <scope>NUCLEOTIDE SEQUENCE [LARGE SCALE GENOMIC DNA]</scope>
    <source>
        <strain evidence="2 3">F13</strain>
    </source>
</reference>
<keyword evidence="3" id="KW-1185">Reference proteome</keyword>
<dbReference type="Proteomes" id="UP001430377">
    <property type="component" value="Unassembled WGS sequence"/>
</dbReference>
<evidence type="ECO:0000313" key="3">
    <source>
        <dbReference type="Proteomes" id="UP001430377"/>
    </source>
</evidence>